<sequence>PKRFDSKKYAIYNYIAGLQILLMYYSLNSHSKSNARLLLIQFASSGNPPLHLFSYL</sequence>
<name>A0AAD7Z9P1_DIPPU</name>
<proteinExistence type="predicted"/>
<feature type="transmembrane region" description="Helical" evidence="1">
    <location>
        <begin position="9"/>
        <end position="27"/>
    </location>
</feature>
<evidence type="ECO:0000313" key="2">
    <source>
        <dbReference type="EMBL" id="KAJ9576331.1"/>
    </source>
</evidence>
<gene>
    <name evidence="2" type="ORF">L9F63_006831</name>
</gene>
<dbReference type="AlphaFoldDB" id="A0AAD7Z9P1"/>
<comment type="caution">
    <text evidence="2">The sequence shown here is derived from an EMBL/GenBank/DDBJ whole genome shotgun (WGS) entry which is preliminary data.</text>
</comment>
<keyword evidence="3" id="KW-1185">Reference proteome</keyword>
<dbReference type="Proteomes" id="UP001233999">
    <property type="component" value="Unassembled WGS sequence"/>
</dbReference>
<protein>
    <submittedName>
        <fullName evidence="2">Uncharacterized protein</fullName>
    </submittedName>
</protein>
<keyword evidence="1" id="KW-1133">Transmembrane helix</keyword>
<evidence type="ECO:0000256" key="1">
    <source>
        <dbReference type="SAM" id="Phobius"/>
    </source>
</evidence>
<organism evidence="2 3">
    <name type="scientific">Diploptera punctata</name>
    <name type="common">Pacific beetle cockroach</name>
    <dbReference type="NCBI Taxonomy" id="6984"/>
    <lineage>
        <taxon>Eukaryota</taxon>
        <taxon>Metazoa</taxon>
        <taxon>Ecdysozoa</taxon>
        <taxon>Arthropoda</taxon>
        <taxon>Hexapoda</taxon>
        <taxon>Insecta</taxon>
        <taxon>Pterygota</taxon>
        <taxon>Neoptera</taxon>
        <taxon>Polyneoptera</taxon>
        <taxon>Dictyoptera</taxon>
        <taxon>Blattodea</taxon>
        <taxon>Blaberoidea</taxon>
        <taxon>Blaberidae</taxon>
        <taxon>Diplopterinae</taxon>
        <taxon>Diploptera</taxon>
    </lineage>
</organism>
<evidence type="ECO:0000313" key="3">
    <source>
        <dbReference type="Proteomes" id="UP001233999"/>
    </source>
</evidence>
<accession>A0AAD7Z9P1</accession>
<feature type="non-terminal residue" evidence="2">
    <location>
        <position position="56"/>
    </location>
</feature>
<feature type="non-terminal residue" evidence="2">
    <location>
        <position position="1"/>
    </location>
</feature>
<reference evidence="2" key="2">
    <citation type="submission" date="2023-05" db="EMBL/GenBank/DDBJ databases">
        <authorList>
            <person name="Fouks B."/>
        </authorList>
    </citation>
    <scope>NUCLEOTIDE SEQUENCE</scope>
    <source>
        <strain evidence="2">Stay&amp;Tobe</strain>
        <tissue evidence="2">Testes</tissue>
    </source>
</reference>
<reference evidence="2" key="1">
    <citation type="journal article" date="2023" name="IScience">
        <title>Live-bearing cockroach genome reveals convergent evolutionary mechanisms linked to viviparity in insects and beyond.</title>
        <authorList>
            <person name="Fouks B."/>
            <person name="Harrison M.C."/>
            <person name="Mikhailova A.A."/>
            <person name="Marchal E."/>
            <person name="English S."/>
            <person name="Carruthers M."/>
            <person name="Jennings E.C."/>
            <person name="Chiamaka E.L."/>
            <person name="Frigard R.A."/>
            <person name="Pippel M."/>
            <person name="Attardo G.M."/>
            <person name="Benoit J.B."/>
            <person name="Bornberg-Bauer E."/>
            <person name="Tobe S.S."/>
        </authorList>
    </citation>
    <scope>NUCLEOTIDE SEQUENCE</scope>
    <source>
        <strain evidence="2">Stay&amp;Tobe</strain>
    </source>
</reference>
<dbReference type="EMBL" id="JASPKZ010009800">
    <property type="protein sequence ID" value="KAJ9576331.1"/>
    <property type="molecule type" value="Genomic_DNA"/>
</dbReference>
<keyword evidence="1" id="KW-0812">Transmembrane</keyword>
<keyword evidence="1" id="KW-0472">Membrane</keyword>